<dbReference type="EMBL" id="JAQQBS010001425">
    <property type="protein sequence ID" value="KAK0157492.1"/>
    <property type="molecule type" value="Genomic_DNA"/>
</dbReference>
<keyword evidence="5" id="KW-0677">Repeat</keyword>
<evidence type="ECO:0000256" key="3">
    <source>
        <dbReference type="ARBA" id="ARBA00022614"/>
    </source>
</evidence>
<evidence type="ECO:0000256" key="11">
    <source>
        <dbReference type="ARBA" id="ARBA00049760"/>
    </source>
</evidence>
<keyword evidence="6" id="KW-0243">Dynein</keyword>
<evidence type="ECO:0000256" key="8">
    <source>
        <dbReference type="ARBA" id="ARBA00023212"/>
    </source>
</evidence>
<dbReference type="GO" id="GO:0045504">
    <property type="term" value="F:dynein heavy chain binding"/>
    <property type="evidence" value="ECO:0007669"/>
    <property type="project" value="TreeGrafter"/>
</dbReference>
<evidence type="ECO:0000256" key="4">
    <source>
        <dbReference type="ARBA" id="ARBA00022701"/>
    </source>
</evidence>
<dbReference type="Gene3D" id="3.80.10.10">
    <property type="entry name" value="Ribonuclease Inhibitor"/>
    <property type="match status" value="1"/>
</dbReference>
<keyword evidence="3" id="KW-0433">Leucine-rich repeat</keyword>
<dbReference type="GO" id="GO:0005874">
    <property type="term" value="C:microtubule"/>
    <property type="evidence" value="ECO:0007669"/>
    <property type="project" value="UniProtKB-KW"/>
</dbReference>
<dbReference type="GO" id="GO:0043014">
    <property type="term" value="F:alpha-tubulin binding"/>
    <property type="evidence" value="ECO:0007669"/>
    <property type="project" value="TreeGrafter"/>
</dbReference>
<reference evidence="12" key="2">
    <citation type="submission" date="2023-03" db="EMBL/GenBank/DDBJ databases">
        <authorList>
            <person name="Inwood S.N."/>
            <person name="Skelly J.G."/>
            <person name="Guhlin J."/>
            <person name="Harrop T.W.R."/>
            <person name="Goldson S.G."/>
            <person name="Dearden P.K."/>
        </authorList>
    </citation>
    <scope>NUCLEOTIDE SEQUENCE</scope>
    <source>
        <strain evidence="12">Irish</strain>
        <tissue evidence="12">Whole body</tissue>
    </source>
</reference>
<evidence type="ECO:0000256" key="9">
    <source>
        <dbReference type="ARBA" id="ARBA00023273"/>
    </source>
</evidence>
<dbReference type="AlphaFoldDB" id="A0AA39C426"/>
<protein>
    <recommendedName>
        <fullName evidence="11">Dynein axonemal light chain 1</fullName>
    </recommendedName>
</protein>
<dbReference type="InterPro" id="IPR032675">
    <property type="entry name" value="LRR_dom_sf"/>
</dbReference>
<evidence type="ECO:0000256" key="6">
    <source>
        <dbReference type="ARBA" id="ARBA00023017"/>
    </source>
</evidence>
<dbReference type="GO" id="GO:0036158">
    <property type="term" value="P:outer dynein arm assembly"/>
    <property type="evidence" value="ECO:0007669"/>
    <property type="project" value="TreeGrafter"/>
</dbReference>
<dbReference type="Proteomes" id="UP001168990">
    <property type="component" value="Unassembled WGS sequence"/>
</dbReference>
<comment type="similarity">
    <text evidence="10">Belongs to the dynein light chain LC1-type family.</text>
</comment>
<accession>A0AA39C426</accession>
<keyword evidence="7" id="KW-0505">Motor protein</keyword>
<keyword evidence="4" id="KW-0493">Microtubule</keyword>
<keyword evidence="2" id="KW-0963">Cytoplasm</keyword>
<dbReference type="GO" id="GO:0030286">
    <property type="term" value="C:dynein complex"/>
    <property type="evidence" value="ECO:0007669"/>
    <property type="project" value="UniProtKB-KW"/>
</dbReference>
<evidence type="ECO:0000313" key="12">
    <source>
        <dbReference type="EMBL" id="KAK0157492.1"/>
    </source>
</evidence>
<comment type="caution">
    <text evidence="12">The sequence shown here is derived from an EMBL/GenBank/DDBJ whole genome shotgun (WGS) entry which is preliminary data.</text>
</comment>
<dbReference type="PROSITE" id="PS51450">
    <property type="entry name" value="LRR"/>
    <property type="match status" value="3"/>
</dbReference>
<organism evidence="12 13">
    <name type="scientific">Microctonus aethiopoides</name>
    <dbReference type="NCBI Taxonomy" id="144406"/>
    <lineage>
        <taxon>Eukaryota</taxon>
        <taxon>Metazoa</taxon>
        <taxon>Ecdysozoa</taxon>
        <taxon>Arthropoda</taxon>
        <taxon>Hexapoda</taxon>
        <taxon>Insecta</taxon>
        <taxon>Pterygota</taxon>
        <taxon>Neoptera</taxon>
        <taxon>Endopterygota</taxon>
        <taxon>Hymenoptera</taxon>
        <taxon>Apocrita</taxon>
        <taxon>Ichneumonoidea</taxon>
        <taxon>Braconidae</taxon>
        <taxon>Euphorinae</taxon>
        <taxon>Microctonus</taxon>
    </lineage>
</organism>
<dbReference type="FunFam" id="3.80.10.10:FF:000049">
    <property type="entry name" value="Dynein light chain 1"/>
    <property type="match status" value="1"/>
</dbReference>
<comment type="subcellular location">
    <subcellularLocation>
        <location evidence="1">Cytoplasm</location>
        <location evidence="1">Cytoskeleton</location>
        <location evidence="1">Cilium axoneme</location>
    </subcellularLocation>
</comment>
<proteinExistence type="inferred from homology"/>
<sequence>MSVGKATTCKDALRRWEEDNGVEASSATEVNLSFQWPPIERMDNSLSILSKCEKLSLSTNMIEKIAGVSSLKNLKILSVGRNVIKSLTGLESLGECLEELWISYNSIEKMKGINVLKKLKVLHISNNLVKEWNEFMRLQEMMDLRELLFVGNPLCDNIETEVWRADVARRLPNLEKLDGDPIIRTDENHMGVLTQTVPKADTSPGMGKSS</sequence>
<keyword evidence="9" id="KW-0966">Cell projection</keyword>
<dbReference type="SMART" id="SM00365">
    <property type="entry name" value="LRR_SD22"/>
    <property type="match status" value="3"/>
</dbReference>
<evidence type="ECO:0000256" key="7">
    <source>
        <dbReference type="ARBA" id="ARBA00023175"/>
    </source>
</evidence>
<evidence type="ECO:0000256" key="10">
    <source>
        <dbReference type="ARBA" id="ARBA00049659"/>
    </source>
</evidence>
<dbReference type="SUPFAM" id="SSF52058">
    <property type="entry name" value="L domain-like"/>
    <property type="match status" value="1"/>
</dbReference>
<reference evidence="12" key="1">
    <citation type="journal article" date="2023" name="bioRxiv">
        <title>Scaffold-level genome assemblies of two parasitoid biocontrol wasps reveal the parthenogenesis mechanism and an associated novel virus.</title>
        <authorList>
            <person name="Inwood S."/>
            <person name="Skelly J."/>
            <person name="Guhlin J."/>
            <person name="Harrop T."/>
            <person name="Goldson S."/>
            <person name="Dearden P."/>
        </authorList>
    </citation>
    <scope>NUCLEOTIDE SEQUENCE</scope>
    <source>
        <strain evidence="12">Irish</strain>
        <tissue evidence="12">Whole body</tissue>
    </source>
</reference>
<dbReference type="PANTHER" id="PTHR15454:SF73">
    <property type="entry name" value="DYNEIN AXONEMAL LIGHT CHAIN 1"/>
    <property type="match status" value="1"/>
</dbReference>
<evidence type="ECO:0000313" key="13">
    <source>
        <dbReference type="Proteomes" id="UP001168990"/>
    </source>
</evidence>
<keyword evidence="8" id="KW-0206">Cytoskeleton</keyword>
<keyword evidence="13" id="KW-1185">Reference proteome</keyword>
<name>A0AA39C426_9HYME</name>
<gene>
    <name evidence="12" type="ORF">PV328_011234</name>
</gene>
<evidence type="ECO:0000256" key="1">
    <source>
        <dbReference type="ARBA" id="ARBA00004430"/>
    </source>
</evidence>
<dbReference type="PANTHER" id="PTHR15454">
    <property type="entry name" value="NISCHARIN RELATED"/>
    <property type="match status" value="1"/>
</dbReference>
<dbReference type="GO" id="GO:0005930">
    <property type="term" value="C:axoneme"/>
    <property type="evidence" value="ECO:0007669"/>
    <property type="project" value="UniProtKB-SubCell"/>
</dbReference>
<evidence type="ECO:0000256" key="2">
    <source>
        <dbReference type="ARBA" id="ARBA00022490"/>
    </source>
</evidence>
<dbReference type="InterPro" id="IPR001611">
    <property type="entry name" value="Leu-rich_rpt"/>
</dbReference>
<evidence type="ECO:0000256" key="5">
    <source>
        <dbReference type="ARBA" id="ARBA00022737"/>
    </source>
</evidence>